<evidence type="ECO:0000256" key="2">
    <source>
        <dbReference type="ARBA" id="ARBA00022723"/>
    </source>
</evidence>
<dbReference type="InterPro" id="IPR036163">
    <property type="entry name" value="HMA_dom_sf"/>
</dbReference>
<name>A0A4S8J8D8_MUSBA</name>
<feature type="compositionally biased region" description="Polar residues" evidence="5">
    <location>
        <begin position="265"/>
        <end position="274"/>
    </location>
</feature>
<dbReference type="Proteomes" id="UP000317650">
    <property type="component" value="Chromosome 3"/>
</dbReference>
<proteinExistence type="inferred from homology"/>
<comment type="similarity">
    <text evidence="4">Belongs to the HIPP family.</text>
</comment>
<reference evidence="7 8" key="1">
    <citation type="journal article" date="2019" name="Nat. Plants">
        <title>Genome sequencing of Musa balbisiana reveals subgenome evolution and function divergence in polyploid bananas.</title>
        <authorList>
            <person name="Yao X."/>
        </authorList>
    </citation>
    <scope>NUCLEOTIDE SEQUENCE [LARGE SCALE GENOMIC DNA]</scope>
    <source>
        <strain evidence="8">cv. DH-PKW</strain>
        <tissue evidence="7">Leaves</tissue>
    </source>
</reference>
<feature type="compositionally biased region" description="Low complexity" evidence="5">
    <location>
        <begin position="117"/>
        <end position="128"/>
    </location>
</feature>
<feature type="compositionally biased region" description="Low complexity" evidence="5">
    <location>
        <begin position="215"/>
        <end position="235"/>
    </location>
</feature>
<keyword evidence="3" id="KW-0636">Prenylation</keyword>
<keyword evidence="8" id="KW-1185">Reference proteome</keyword>
<feature type="compositionally biased region" description="Polar residues" evidence="5">
    <location>
        <begin position="241"/>
        <end position="258"/>
    </location>
</feature>
<evidence type="ECO:0000313" key="8">
    <source>
        <dbReference type="Proteomes" id="UP000317650"/>
    </source>
</evidence>
<comment type="caution">
    <text evidence="7">The sequence shown here is derived from an EMBL/GenBank/DDBJ whole genome shotgun (WGS) entry which is preliminary data.</text>
</comment>
<dbReference type="EMBL" id="PYDT01000006">
    <property type="protein sequence ID" value="THU57214.1"/>
    <property type="molecule type" value="Genomic_DNA"/>
</dbReference>
<dbReference type="CDD" id="cd00371">
    <property type="entry name" value="HMA"/>
    <property type="match status" value="1"/>
</dbReference>
<dbReference type="FunFam" id="3.30.70.100:FF:000008">
    <property type="entry name" value="Copper transport protein ATOX1"/>
    <property type="match status" value="1"/>
</dbReference>
<sequence>MSGTRQRDDPVQAMPTTLNSAEVRQQEESAVEMGKGEDFELLKIQTHILKVNIHCDGCKLKVKKLLHRTEGVFSVSIDVEQQKVTVSGNVDSETLIRKLIKARKHAELWTQKINQTRQLNQQKQQQKLVANPMKDANKNNKEQDKQSLMRGLKAFKNQHNKLSPSSSDEEDFDDDDDDNEDVDYDEEEGDADMQNLDSKMKQTNFMRQVNNAPTNAKQNGNDNGKAGANAKIGCNRKGGENANQNHIKSPNESQQKGTNAAANNRVVNGNPKVQGNNGVMGLGPPGLGGNNGCLPGNAFKGYTGHPPQCGGQYQSPVTVNMQGYQTHPSVNNLRGHNMVVHESRYMQPQMMHLRTSQISPYAGYYNCYSSPYYLSNQVDNGYYGTHLFSDENTNACVIM</sequence>
<evidence type="ECO:0000256" key="5">
    <source>
        <dbReference type="SAM" id="MobiDB-lite"/>
    </source>
</evidence>
<feature type="compositionally biased region" description="Basic and acidic residues" evidence="5">
    <location>
        <begin position="1"/>
        <end position="10"/>
    </location>
</feature>
<dbReference type="Pfam" id="PF00403">
    <property type="entry name" value="HMA"/>
    <property type="match status" value="1"/>
</dbReference>
<organism evidence="7 8">
    <name type="scientific">Musa balbisiana</name>
    <name type="common">Banana</name>
    <dbReference type="NCBI Taxonomy" id="52838"/>
    <lineage>
        <taxon>Eukaryota</taxon>
        <taxon>Viridiplantae</taxon>
        <taxon>Streptophyta</taxon>
        <taxon>Embryophyta</taxon>
        <taxon>Tracheophyta</taxon>
        <taxon>Spermatophyta</taxon>
        <taxon>Magnoliopsida</taxon>
        <taxon>Liliopsida</taxon>
        <taxon>Zingiberales</taxon>
        <taxon>Musaceae</taxon>
        <taxon>Musa</taxon>
    </lineage>
</organism>
<feature type="compositionally biased region" description="Basic and acidic residues" evidence="5">
    <location>
        <begin position="135"/>
        <end position="147"/>
    </location>
</feature>
<dbReference type="InterPro" id="IPR006121">
    <property type="entry name" value="HMA_dom"/>
</dbReference>
<accession>A0A4S8J8D8</accession>
<feature type="compositionally biased region" description="Polar residues" evidence="5">
    <location>
        <begin position="14"/>
        <end position="23"/>
    </location>
</feature>
<dbReference type="STRING" id="52838.A0A4S8J8D8"/>
<keyword evidence="2" id="KW-0479">Metal-binding</keyword>
<evidence type="ECO:0000256" key="3">
    <source>
        <dbReference type="ARBA" id="ARBA00023289"/>
    </source>
</evidence>
<feature type="region of interest" description="Disordered" evidence="5">
    <location>
        <begin position="212"/>
        <end position="279"/>
    </location>
</feature>
<keyword evidence="1" id="KW-0488">Methylation</keyword>
<dbReference type="SUPFAM" id="SSF55008">
    <property type="entry name" value="HMA, heavy metal-associated domain"/>
    <property type="match status" value="1"/>
</dbReference>
<protein>
    <recommendedName>
        <fullName evidence="6">HMA domain-containing protein</fullName>
    </recommendedName>
</protein>
<dbReference type="PROSITE" id="PS50846">
    <property type="entry name" value="HMA_2"/>
    <property type="match status" value="1"/>
</dbReference>
<feature type="region of interest" description="Disordered" evidence="5">
    <location>
        <begin position="1"/>
        <end position="25"/>
    </location>
</feature>
<keyword evidence="3" id="KW-0449">Lipoprotein</keyword>
<evidence type="ECO:0000259" key="6">
    <source>
        <dbReference type="PROSITE" id="PS50846"/>
    </source>
</evidence>
<gene>
    <name evidence="7" type="ORF">C4D60_Mb03t01140</name>
</gene>
<dbReference type="Gene3D" id="3.30.70.100">
    <property type="match status" value="1"/>
</dbReference>
<evidence type="ECO:0000256" key="4">
    <source>
        <dbReference type="ARBA" id="ARBA00024045"/>
    </source>
</evidence>
<evidence type="ECO:0000256" key="1">
    <source>
        <dbReference type="ARBA" id="ARBA00022481"/>
    </source>
</evidence>
<dbReference type="GO" id="GO:0046872">
    <property type="term" value="F:metal ion binding"/>
    <property type="evidence" value="ECO:0007669"/>
    <property type="project" value="UniProtKB-KW"/>
</dbReference>
<dbReference type="AlphaFoldDB" id="A0A4S8J8D8"/>
<dbReference type="PANTHER" id="PTHR45868:SF19">
    <property type="entry name" value="HEAVY METAL-ASSOCIATED ISOPRENYLATED PLANT PROTEIN 37"/>
    <property type="match status" value="1"/>
</dbReference>
<evidence type="ECO:0000313" key="7">
    <source>
        <dbReference type="EMBL" id="THU57214.1"/>
    </source>
</evidence>
<feature type="region of interest" description="Disordered" evidence="5">
    <location>
        <begin position="117"/>
        <end position="194"/>
    </location>
</feature>
<feature type="domain" description="HMA" evidence="6">
    <location>
        <begin position="44"/>
        <end position="111"/>
    </location>
</feature>
<feature type="compositionally biased region" description="Acidic residues" evidence="5">
    <location>
        <begin position="167"/>
        <end position="191"/>
    </location>
</feature>
<dbReference type="PANTHER" id="PTHR45868">
    <property type="entry name" value="HEAVY METAL-ASSOCIATED ISOPRENYLATED PLANT PROTEIN 33-RELATED"/>
    <property type="match status" value="1"/>
</dbReference>